<dbReference type="EMBL" id="KZ825803">
    <property type="protein sequence ID" value="PYH99335.1"/>
    <property type="molecule type" value="Genomic_DNA"/>
</dbReference>
<dbReference type="Proteomes" id="UP000247810">
    <property type="component" value="Unassembled WGS sequence"/>
</dbReference>
<dbReference type="VEuPathDB" id="FungiDB:BO71DRAFT_394403"/>
<keyword evidence="1" id="KW-1133">Transmembrane helix</keyword>
<accession>A0A319DNU5</accession>
<evidence type="ECO:0000313" key="2">
    <source>
        <dbReference type="EMBL" id="PYH99335.1"/>
    </source>
</evidence>
<keyword evidence="1" id="KW-0812">Transmembrane</keyword>
<organism evidence="2 3">
    <name type="scientific">Aspergillus ellipticus CBS 707.79</name>
    <dbReference type="NCBI Taxonomy" id="1448320"/>
    <lineage>
        <taxon>Eukaryota</taxon>
        <taxon>Fungi</taxon>
        <taxon>Dikarya</taxon>
        <taxon>Ascomycota</taxon>
        <taxon>Pezizomycotina</taxon>
        <taxon>Eurotiomycetes</taxon>
        <taxon>Eurotiomycetidae</taxon>
        <taxon>Eurotiales</taxon>
        <taxon>Aspergillaceae</taxon>
        <taxon>Aspergillus</taxon>
        <taxon>Aspergillus subgen. Circumdati</taxon>
    </lineage>
</organism>
<keyword evidence="1" id="KW-0472">Membrane</keyword>
<proteinExistence type="predicted"/>
<evidence type="ECO:0000256" key="1">
    <source>
        <dbReference type="SAM" id="Phobius"/>
    </source>
</evidence>
<keyword evidence="3" id="KW-1185">Reference proteome</keyword>
<name>A0A319DNU5_9EURO</name>
<evidence type="ECO:0000313" key="3">
    <source>
        <dbReference type="Proteomes" id="UP000247810"/>
    </source>
</evidence>
<sequence length="89" mass="9681">MDNGWIIVAALSPSSSNSGVKGTGPYGIDTWAGNLQRRLATKSTTWPSRAGSFMLYLLSIIYLQYTVGRYSSVLRTRYDRGSTPSATSP</sequence>
<gene>
    <name evidence="2" type="ORF">BO71DRAFT_394403</name>
</gene>
<feature type="transmembrane region" description="Helical" evidence="1">
    <location>
        <begin position="53"/>
        <end position="70"/>
    </location>
</feature>
<dbReference type="AlphaFoldDB" id="A0A319DNU5"/>
<reference evidence="2 3" key="1">
    <citation type="submission" date="2018-02" db="EMBL/GenBank/DDBJ databases">
        <title>The genomes of Aspergillus section Nigri reveals drivers in fungal speciation.</title>
        <authorList>
            <consortium name="DOE Joint Genome Institute"/>
            <person name="Vesth T.C."/>
            <person name="Nybo J."/>
            <person name="Theobald S."/>
            <person name="Brandl J."/>
            <person name="Frisvad J.C."/>
            <person name="Nielsen K.F."/>
            <person name="Lyhne E.K."/>
            <person name="Kogle M.E."/>
            <person name="Kuo A."/>
            <person name="Riley R."/>
            <person name="Clum A."/>
            <person name="Nolan M."/>
            <person name="Lipzen A."/>
            <person name="Salamov A."/>
            <person name="Henrissat B."/>
            <person name="Wiebenga A."/>
            <person name="De vries R.P."/>
            <person name="Grigoriev I.V."/>
            <person name="Mortensen U.H."/>
            <person name="Andersen M.R."/>
            <person name="Baker S.E."/>
        </authorList>
    </citation>
    <scope>NUCLEOTIDE SEQUENCE [LARGE SCALE GENOMIC DNA]</scope>
    <source>
        <strain evidence="2 3">CBS 707.79</strain>
    </source>
</reference>
<protein>
    <submittedName>
        <fullName evidence="2">Uncharacterized protein</fullName>
    </submittedName>
</protein>